<evidence type="ECO:0000256" key="1">
    <source>
        <dbReference type="SAM" id="MobiDB-lite"/>
    </source>
</evidence>
<evidence type="ECO:0000313" key="4">
    <source>
        <dbReference type="Proteomes" id="UP000316270"/>
    </source>
</evidence>
<evidence type="ECO:0000259" key="2">
    <source>
        <dbReference type="PROSITE" id="PS51186"/>
    </source>
</evidence>
<dbReference type="Proteomes" id="UP000316270">
    <property type="component" value="Chromosome 9"/>
</dbReference>
<dbReference type="SUPFAM" id="SSF55729">
    <property type="entry name" value="Acyl-CoA N-acyltransferases (Nat)"/>
    <property type="match status" value="1"/>
</dbReference>
<dbReference type="GO" id="GO:0016747">
    <property type="term" value="F:acyltransferase activity, transferring groups other than amino-acyl groups"/>
    <property type="evidence" value="ECO:0007669"/>
    <property type="project" value="InterPro"/>
</dbReference>
<feature type="domain" description="N-acetyltransferase" evidence="2">
    <location>
        <begin position="29"/>
        <end position="203"/>
    </location>
</feature>
<organism evidence="3 4">
    <name type="scientific">Venturia effusa</name>
    <dbReference type="NCBI Taxonomy" id="50376"/>
    <lineage>
        <taxon>Eukaryota</taxon>
        <taxon>Fungi</taxon>
        <taxon>Dikarya</taxon>
        <taxon>Ascomycota</taxon>
        <taxon>Pezizomycotina</taxon>
        <taxon>Dothideomycetes</taxon>
        <taxon>Pleosporomycetidae</taxon>
        <taxon>Venturiales</taxon>
        <taxon>Venturiaceae</taxon>
        <taxon>Venturia</taxon>
    </lineage>
</organism>
<proteinExistence type="predicted"/>
<feature type="compositionally biased region" description="Basic residues" evidence="1">
    <location>
        <begin position="1"/>
        <end position="11"/>
    </location>
</feature>
<dbReference type="PROSITE" id="PS51186">
    <property type="entry name" value="GNAT"/>
    <property type="match status" value="1"/>
</dbReference>
<protein>
    <recommendedName>
        <fullName evidence="2">N-acetyltransferase domain-containing protein</fullName>
    </recommendedName>
</protein>
<name>A0A517LC12_9PEZI</name>
<sequence length="216" mass="23941">MPSKSKSKSKPPARPAPPPRIVSGSDGQVQIQTARLLLRGAQIQHANELHQAFGDPEVMKYWSTAHHASLKQTEEWLETMTKSPENGKTDFIISYEGTAIGKVGIWTPSHTNDLAEPPGGEIGFLLAREHHRKGFMTEALTAVLPYFVNQLGYERITADVDPKNDASIDLLMKLGFRVIGRREKTFEINGEWMDSLDLELKVPSKVVETPASGVLK</sequence>
<dbReference type="InterPro" id="IPR000182">
    <property type="entry name" value="GNAT_dom"/>
</dbReference>
<dbReference type="EMBL" id="CP042193">
    <property type="protein sequence ID" value="QDS73169.1"/>
    <property type="molecule type" value="Genomic_DNA"/>
</dbReference>
<keyword evidence="4" id="KW-1185">Reference proteome</keyword>
<feature type="region of interest" description="Disordered" evidence="1">
    <location>
        <begin position="1"/>
        <end position="27"/>
    </location>
</feature>
<gene>
    <name evidence="3" type="ORF">FKW77_002206</name>
</gene>
<accession>A0A517LC12</accession>
<dbReference type="OrthoDB" id="630895at2759"/>
<evidence type="ECO:0000313" key="3">
    <source>
        <dbReference type="EMBL" id="QDS73169.1"/>
    </source>
</evidence>
<dbReference type="Gene3D" id="3.40.630.30">
    <property type="match status" value="1"/>
</dbReference>
<dbReference type="PANTHER" id="PTHR43792">
    <property type="entry name" value="GNAT FAMILY, PUTATIVE (AFU_ORTHOLOGUE AFUA_3G00765)-RELATED-RELATED"/>
    <property type="match status" value="1"/>
</dbReference>
<dbReference type="InterPro" id="IPR051531">
    <property type="entry name" value="N-acetyltransferase"/>
</dbReference>
<dbReference type="PANTHER" id="PTHR43792:SF1">
    <property type="entry name" value="N-ACETYLTRANSFERASE DOMAIN-CONTAINING PROTEIN"/>
    <property type="match status" value="1"/>
</dbReference>
<dbReference type="InterPro" id="IPR016181">
    <property type="entry name" value="Acyl_CoA_acyltransferase"/>
</dbReference>
<reference evidence="3 4" key="1">
    <citation type="submission" date="2019-07" db="EMBL/GenBank/DDBJ databases">
        <title>Finished genome of Venturia effusa.</title>
        <authorList>
            <person name="Young C.A."/>
            <person name="Cox M.P."/>
            <person name="Ganley A.R.D."/>
            <person name="David W.J."/>
        </authorList>
    </citation>
    <scope>NUCLEOTIDE SEQUENCE [LARGE SCALE GENOMIC DNA]</scope>
    <source>
        <strain evidence="4">albino</strain>
    </source>
</reference>
<dbReference type="AlphaFoldDB" id="A0A517LC12"/>
<dbReference type="Pfam" id="PF13302">
    <property type="entry name" value="Acetyltransf_3"/>
    <property type="match status" value="1"/>
</dbReference>